<dbReference type="Gene3D" id="3.40.50.720">
    <property type="entry name" value="NAD(P)-binding Rossmann-like Domain"/>
    <property type="match status" value="2"/>
</dbReference>
<dbReference type="Proteomes" id="UP000319342">
    <property type="component" value="Chromosome"/>
</dbReference>
<dbReference type="PANTHER" id="PTHR43333">
    <property type="entry name" value="2-HACID_DH_C DOMAIN-CONTAINING PROTEIN"/>
    <property type="match status" value="1"/>
</dbReference>
<sequence length="320" mass="34541">MATRALLLHSDPDELLPLLVERCPDADWRAAATPDEVEPTLATHRPEVVFSIKHNGFPGPAHRPALAAPDVRWFQVGGSGRDHLGTWDPARVTVTTCAGVLAPFLAERALAALLSLATGLPGLLRAQAERRWSPTTFRPLAGRTLLVVGVGHTGGEFAARARSLGMHVIGVRTSRAPHPALDEVHGPDALYDLLPRADVLSLHVPLGDATRHLIDARALAALPVGALVLNAARGAVVDPDALVAELERAPSERRIAGAWLDVFETEPLPSDHALWSLENLLLTPHCADQADGWPILFAERFADNWERRRRGQDLVGVVRP</sequence>
<evidence type="ECO:0000256" key="1">
    <source>
        <dbReference type="ARBA" id="ARBA00023002"/>
    </source>
</evidence>
<reference evidence="4 5" key="1">
    <citation type="submission" date="2019-02" db="EMBL/GenBank/DDBJ databases">
        <title>Deep-cultivation of Planctomycetes and their phenomic and genomic characterization uncovers novel biology.</title>
        <authorList>
            <person name="Wiegand S."/>
            <person name="Jogler M."/>
            <person name="Boedeker C."/>
            <person name="Pinto D."/>
            <person name="Vollmers J."/>
            <person name="Rivas-Marin E."/>
            <person name="Kohn T."/>
            <person name="Peeters S.H."/>
            <person name="Heuer A."/>
            <person name="Rast P."/>
            <person name="Oberbeckmann S."/>
            <person name="Bunk B."/>
            <person name="Jeske O."/>
            <person name="Meyerdierks A."/>
            <person name="Storesund J.E."/>
            <person name="Kallscheuer N."/>
            <person name="Luecker S."/>
            <person name="Lage O.M."/>
            <person name="Pohl T."/>
            <person name="Merkel B.J."/>
            <person name="Hornburger P."/>
            <person name="Mueller R.-W."/>
            <person name="Bruemmer F."/>
            <person name="Labrenz M."/>
            <person name="Spormann A.M."/>
            <person name="Op den Camp H."/>
            <person name="Overmann J."/>
            <person name="Amann R."/>
            <person name="Jetten M.S.M."/>
            <person name="Mascher T."/>
            <person name="Medema M.H."/>
            <person name="Devos D.P."/>
            <person name="Kaster A.-K."/>
            <person name="Ovreas L."/>
            <person name="Rohde M."/>
            <person name="Galperin M.Y."/>
            <person name="Jogler C."/>
        </authorList>
    </citation>
    <scope>NUCLEOTIDE SEQUENCE [LARGE SCALE GENOMIC DNA]</scope>
    <source>
        <strain evidence="4 5">Pla163</strain>
    </source>
</reference>
<dbReference type="Pfam" id="PF02826">
    <property type="entry name" value="2-Hacid_dh_C"/>
    <property type="match status" value="1"/>
</dbReference>
<dbReference type="SUPFAM" id="SSF51735">
    <property type="entry name" value="NAD(P)-binding Rossmann-fold domains"/>
    <property type="match status" value="1"/>
</dbReference>
<evidence type="ECO:0000256" key="2">
    <source>
        <dbReference type="ARBA" id="ARBA00023027"/>
    </source>
</evidence>
<keyword evidence="5" id="KW-1185">Reference proteome</keyword>
<accession>A0A518CVP3</accession>
<evidence type="ECO:0000313" key="4">
    <source>
        <dbReference type="EMBL" id="QDU83268.1"/>
    </source>
</evidence>
<dbReference type="InterPro" id="IPR036291">
    <property type="entry name" value="NAD(P)-bd_dom_sf"/>
</dbReference>
<dbReference type="EC" id="1.1.1.310" evidence="4"/>
<dbReference type="GO" id="GO:0051287">
    <property type="term" value="F:NAD binding"/>
    <property type="evidence" value="ECO:0007669"/>
    <property type="project" value="InterPro"/>
</dbReference>
<dbReference type="AlphaFoldDB" id="A0A518CVP3"/>
<name>A0A518CVP3_9BACT</name>
<dbReference type="PROSITE" id="PS00671">
    <property type="entry name" value="D_2_HYDROXYACID_DH_3"/>
    <property type="match status" value="1"/>
</dbReference>
<feature type="domain" description="D-isomer specific 2-hydroxyacid dehydrogenase NAD-binding" evidence="3">
    <location>
        <begin position="111"/>
        <end position="287"/>
    </location>
</feature>
<dbReference type="PANTHER" id="PTHR43333:SF1">
    <property type="entry name" value="D-ISOMER SPECIFIC 2-HYDROXYACID DEHYDROGENASE NAD-BINDING DOMAIN-CONTAINING PROTEIN"/>
    <property type="match status" value="1"/>
</dbReference>
<protein>
    <submittedName>
        <fullName evidence="4">(S)-sulfolactate dehydrogenase</fullName>
        <ecNumber evidence="4">1.1.1.310</ecNumber>
    </submittedName>
</protein>
<keyword evidence="1 4" id="KW-0560">Oxidoreductase</keyword>
<proteinExistence type="predicted"/>
<dbReference type="InterPro" id="IPR029753">
    <property type="entry name" value="D-isomer_DH_CS"/>
</dbReference>
<keyword evidence="2" id="KW-0520">NAD</keyword>
<dbReference type="GO" id="GO:0102155">
    <property type="term" value="F:S-sulfolactate dehydrogenase activity"/>
    <property type="evidence" value="ECO:0007669"/>
    <property type="project" value="UniProtKB-EC"/>
</dbReference>
<dbReference type="InterPro" id="IPR006140">
    <property type="entry name" value="D-isomer_DH_NAD-bd"/>
</dbReference>
<dbReference type="RefSeq" id="WP_145182662.1">
    <property type="nucleotide sequence ID" value="NZ_CP036290.1"/>
</dbReference>
<dbReference type="OrthoDB" id="277029at2"/>
<dbReference type="EMBL" id="CP036290">
    <property type="protein sequence ID" value="QDU83268.1"/>
    <property type="molecule type" value="Genomic_DNA"/>
</dbReference>
<dbReference type="PROSITE" id="PS00670">
    <property type="entry name" value="D_2_HYDROXYACID_DH_2"/>
    <property type="match status" value="1"/>
</dbReference>
<evidence type="ECO:0000259" key="3">
    <source>
        <dbReference type="Pfam" id="PF02826"/>
    </source>
</evidence>
<organism evidence="4 5">
    <name type="scientific">Rohdeia mirabilis</name>
    <dbReference type="NCBI Taxonomy" id="2528008"/>
    <lineage>
        <taxon>Bacteria</taxon>
        <taxon>Pseudomonadati</taxon>
        <taxon>Planctomycetota</taxon>
        <taxon>Planctomycetia</taxon>
        <taxon>Planctomycetia incertae sedis</taxon>
        <taxon>Rohdeia</taxon>
    </lineage>
</organism>
<evidence type="ECO:0000313" key="5">
    <source>
        <dbReference type="Proteomes" id="UP000319342"/>
    </source>
</evidence>
<gene>
    <name evidence="4" type="primary">slcC</name>
    <name evidence="4" type="ORF">Pla163_03660</name>
</gene>